<evidence type="ECO:0000313" key="3">
    <source>
        <dbReference type="Proteomes" id="UP000298416"/>
    </source>
</evidence>
<dbReference type="Gene3D" id="3.20.20.80">
    <property type="entry name" value="Glycosidases"/>
    <property type="match status" value="1"/>
</dbReference>
<keyword evidence="1" id="KW-1133">Transmembrane helix</keyword>
<gene>
    <name evidence="2" type="ORF">SASPL_111353</name>
</gene>
<accession>A0A8X8YCB0</accession>
<keyword evidence="1" id="KW-0812">Transmembrane</keyword>
<proteinExistence type="predicted"/>
<reference evidence="2" key="2">
    <citation type="submission" date="2020-08" db="EMBL/GenBank/DDBJ databases">
        <title>Plant Genome Project.</title>
        <authorList>
            <person name="Zhang R.-G."/>
        </authorList>
    </citation>
    <scope>NUCLEOTIDE SEQUENCE</scope>
    <source>
        <strain evidence="2">Huo1</strain>
        <tissue evidence="2">Leaf</tissue>
    </source>
</reference>
<dbReference type="Proteomes" id="UP000298416">
    <property type="component" value="Unassembled WGS sequence"/>
</dbReference>
<dbReference type="AlphaFoldDB" id="A0A8X8YCB0"/>
<feature type="transmembrane region" description="Helical" evidence="1">
    <location>
        <begin position="6"/>
        <end position="30"/>
    </location>
</feature>
<sequence length="424" mass="46923">MGITGPTTWLGLVVVVALFYGAEGFVGIIWRRMSVQRLLPSQVVDLMLQNGIKNMRIPHSVRHLESLPGQRDQSHPYLVQRQPASRHVSVHRGRNLLLQLGRLVCPDYDLNWGALNYVQTALNEVGLGRTKANIVHCAAELIPNITNPSEAAFHDIIKDRMSQFLRFMRQHNAPFQVDLDPSPTSSAAASTLALPSQTTNQNLSSMISTVPSTPMGSIGSTTTSYGRSRSLTSLTSRLLSWRWAGPPTATLERALTTLSVTISTYCRWSHPTRAPSCARGLPLMCLLTPQLMSPSRGLTCSLLSIAIWGIYSRGRDIYPTTVKGIMHMPKRWCVFNGNSTDKDKVRRQDEKACNFEGLSCITDQDPSTEDCLFPVEVVLCNDYVSVHSIIESRDADFGSENRFTSLPKPKGMIASSSNYDVTTK</sequence>
<keyword evidence="3" id="KW-1185">Reference proteome</keyword>
<evidence type="ECO:0000256" key="1">
    <source>
        <dbReference type="SAM" id="Phobius"/>
    </source>
</evidence>
<evidence type="ECO:0000313" key="2">
    <source>
        <dbReference type="EMBL" id="KAG6427113.1"/>
    </source>
</evidence>
<comment type="caution">
    <text evidence="2">The sequence shown here is derived from an EMBL/GenBank/DDBJ whole genome shotgun (WGS) entry which is preliminary data.</text>
</comment>
<dbReference type="EMBL" id="PNBA02000004">
    <property type="protein sequence ID" value="KAG6427113.1"/>
    <property type="molecule type" value="Genomic_DNA"/>
</dbReference>
<protein>
    <submittedName>
        <fullName evidence="2">Uncharacterized protein</fullName>
    </submittedName>
</protein>
<reference evidence="2" key="1">
    <citation type="submission" date="2018-01" db="EMBL/GenBank/DDBJ databases">
        <authorList>
            <person name="Mao J.F."/>
        </authorList>
    </citation>
    <scope>NUCLEOTIDE SEQUENCE</scope>
    <source>
        <strain evidence="2">Huo1</strain>
        <tissue evidence="2">Leaf</tissue>
    </source>
</reference>
<organism evidence="2">
    <name type="scientific">Salvia splendens</name>
    <name type="common">Scarlet sage</name>
    <dbReference type="NCBI Taxonomy" id="180675"/>
    <lineage>
        <taxon>Eukaryota</taxon>
        <taxon>Viridiplantae</taxon>
        <taxon>Streptophyta</taxon>
        <taxon>Embryophyta</taxon>
        <taxon>Tracheophyta</taxon>
        <taxon>Spermatophyta</taxon>
        <taxon>Magnoliopsida</taxon>
        <taxon>eudicotyledons</taxon>
        <taxon>Gunneridae</taxon>
        <taxon>Pentapetalae</taxon>
        <taxon>asterids</taxon>
        <taxon>lamiids</taxon>
        <taxon>Lamiales</taxon>
        <taxon>Lamiaceae</taxon>
        <taxon>Nepetoideae</taxon>
        <taxon>Mentheae</taxon>
        <taxon>Salviinae</taxon>
        <taxon>Salvia</taxon>
        <taxon>Salvia subgen. Calosphace</taxon>
        <taxon>core Calosphace</taxon>
    </lineage>
</organism>
<keyword evidence="1" id="KW-0472">Membrane</keyword>
<name>A0A8X8YCB0_SALSN</name>